<evidence type="ECO:0000313" key="3">
    <source>
        <dbReference type="Proteomes" id="UP001589585"/>
    </source>
</evidence>
<reference evidence="2 3" key="1">
    <citation type="submission" date="2024-09" db="EMBL/GenBank/DDBJ databases">
        <authorList>
            <person name="Sun Q."/>
            <person name="Mori K."/>
        </authorList>
    </citation>
    <scope>NUCLEOTIDE SEQUENCE [LARGE SCALE GENOMIC DNA]</scope>
    <source>
        <strain evidence="2 3">CECT 8622</strain>
    </source>
</reference>
<dbReference type="RefSeq" id="WP_379862198.1">
    <property type="nucleotide sequence ID" value="NZ_JBHMFC010000103.1"/>
</dbReference>
<proteinExistence type="predicted"/>
<dbReference type="Proteomes" id="UP001589585">
    <property type="component" value="Unassembled WGS sequence"/>
</dbReference>
<evidence type="ECO:0000313" key="2">
    <source>
        <dbReference type="EMBL" id="MFB9057948.1"/>
    </source>
</evidence>
<accession>A0ABV5FEQ1</accession>
<keyword evidence="3" id="KW-1185">Reference proteome</keyword>
<comment type="caution">
    <text evidence="2">The sequence shown here is derived from an EMBL/GenBank/DDBJ whole genome shotgun (WGS) entry which is preliminary data.</text>
</comment>
<dbReference type="EMBL" id="JBHMFC010000103">
    <property type="protein sequence ID" value="MFB9057948.1"/>
    <property type="molecule type" value="Genomic_DNA"/>
</dbReference>
<keyword evidence="1" id="KW-0732">Signal</keyword>
<gene>
    <name evidence="2" type="ORF">ACFFU9_14470</name>
</gene>
<feature type="signal peptide" evidence="1">
    <location>
        <begin position="1"/>
        <end position="18"/>
    </location>
</feature>
<organism evidence="2 3">
    <name type="scientific">Mariniflexile ostreae</name>
    <dbReference type="NCBI Taxonomy" id="1520892"/>
    <lineage>
        <taxon>Bacteria</taxon>
        <taxon>Pseudomonadati</taxon>
        <taxon>Bacteroidota</taxon>
        <taxon>Flavobacteriia</taxon>
        <taxon>Flavobacteriales</taxon>
        <taxon>Flavobacteriaceae</taxon>
        <taxon>Mariniflexile</taxon>
    </lineage>
</organism>
<evidence type="ECO:0000256" key="1">
    <source>
        <dbReference type="SAM" id="SignalP"/>
    </source>
</evidence>
<feature type="chain" id="PRO_5046044032" description="DUF1735 domain-containing protein" evidence="1">
    <location>
        <begin position="19"/>
        <end position="263"/>
    </location>
</feature>
<protein>
    <recommendedName>
        <fullName evidence="4">DUF1735 domain-containing protein</fullName>
    </recommendedName>
</protein>
<dbReference type="PROSITE" id="PS51257">
    <property type="entry name" value="PROKAR_LIPOPROTEIN"/>
    <property type="match status" value="1"/>
</dbReference>
<evidence type="ECO:0008006" key="4">
    <source>
        <dbReference type="Google" id="ProtNLM"/>
    </source>
</evidence>
<name>A0ABV5FEQ1_9FLAO</name>
<sequence>MKKIFLIVLLGFILFSCSEPETPIAPSDPLVLLKYNPPVLDFYGTPKKSATNIQVNDYVKVNFEITHLEYATLFVATPEGKSATFHDLLNTDYELYIPSIIDSGKYLKVESLNLKMGDNIFYIKPLVPGTFQIKLEDKTKTYHFEAPIVFNAVKIITSSTVGVDSNCGIHKWRHRDFWFKMDGGNQTFDNLLVDKNATFTYSTNYDNDSYSGDFEVNKNLKIIKTRNKCGDYPSLPNNISSITIYKTIDNQAEPIATYYDISI</sequence>